<reference evidence="2 3" key="1">
    <citation type="submission" date="2024-05" db="EMBL/GenBank/DDBJ databases">
        <title>Genome sequencing and assembly of Indian major carp, Cirrhinus mrigala (Hamilton, 1822).</title>
        <authorList>
            <person name="Mohindra V."/>
            <person name="Chowdhury L.M."/>
            <person name="Lal K."/>
            <person name="Jena J.K."/>
        </authorList>
    </citation>
    <scope>NUCLEOTIDE SEQUENCE [LARGE SCALE GENOMIC DNA]</scope>
    <source>
        <strain evidence="2">CM1030</strain>
        <tissue evidence="2">Blood</tissue>
    </source>
</reference>
<dbReference type="EMBL" id="JAMKFB020000730">
    <property type="protein sequence ID" value="KAL0147679.1"/>
    <property type="molecule type" value="Genomic_DNA"/>
</dbReference>
<feature type="compositionally biased region" description="Basic and acidic residues" evidence="1">
    <location>
        <begin position="173"/>
        <end position="192"/>
    </location>
</feature>
<feature type="region of interest" description="Disordered" evidence="1">
    <location>
        <begin position="1"/>
        <end position="198"/>
    </location>
</feature>
<evidence type="ECO:0000313" key="3">
    <source>
        <dbReference type="Proteomes" id="UP001529510"/>
    </source>
</evidence>
<sequence>MGETRAPNIRRPPRARESQENHRRDNRGPHPEKGRGGPGGGSSGSHNADVPGGRGGKPAGSAGSRPHQSIPAPGPGDPRAPHPLAGARLGPAKQPPRAGQRSPEQPAPERETTNAPAAGGILHRHHHPQRGNQRQTPELNPLRSGVETGRPPRPPAQTLTGWPARPHSPQPRTENREQGCEKKEKKKKEDPMPHLTRSDVVALKQGRGKTLTTLRQLVSNRPLPRALNVYVRLNEQTAPWMPFSVPTPKALYVCVMRQRSTTSPASQRHTRTPKPYLYVGVMEREKGSIRDGEEIIGGGKAPPLPQICPGQGAQAHPDQGPRQPGAAHQTPQQRKNYPHPIIQSTPRLQKAIDTQVKSVLRLYWPPLPSSPPPLPPPPPPQAIGSTDASKAPAPGPSPSACTNPRSRRHTNQDPSPPGPAGIPARWQSGPRTPSPPRTYPGAVRPPGRQPTSAGTGLPSSAACSRQKNTTQEPPTPHPGQDRSPSAEPPKEPTSRELPDAPSPYGPPTPTTKTKAGQNRDPPPTLGDGADQRGPERLI</sequence>
<dbReference type="Proteomes" id="UP001529510">
    <property type="component" value="Unassembled WGS sequence"/>
</dbReference>
<dbReference type="AlphaFoldDB" id="A0ABD0MD52"/>
<feature type="region of interest" description="Disordered" evidence="1">
    <location>
        <begin position="292"/>
        <end position="343"/>
    </location>
</feature>
<evidence type="ECO:0000313" key="2">
    <source>
        <dbReference type="EMBL" id="KAL0147679.1"/>
    </source>
</evidence>
<proteinExistence type="predicted"/>
<feature type="compositionally biased region" description="Pro residues" evidence="1">
    <location>
        <begin position="367"/>
        <end position="381"/>
    </location>
</feature>
<gene>
    <name evidence="2" type="ORF">M9458_057014</name>
</gene>
<feature type="compositionally biased region" description="Basic and acidic residues" evidence="1">
    <location>
        <begin position="529"/>
        <end position="538"/>
    </location>
</feature>
<organism evidence="2 3">
    <name type="scientific">Cirrhinus mrigala</name>
    <name type="common">Mrigala</name>
    <dbReference type="NCBI Taxonomy" id="683832"/>
    <lineage>
        <taxon>Eukaryota</taxon>
        <taxon>Metazoa</taxon>
        <taxon>Chordata</taxon>
        <taxon>Craniata</taxon>
        <taxon>Vertebrata</taxon>
        <taxon>Euteleostomi</taxon>
        <taxon>Actinopterygii</taxon>
        <taxon>Neopterygii</taxon>
        <taxon>Teleostei</taxon>
        <taxon>Ostariophysi</taxon>
        <taxon>Cypriniformes</taxon>
        <taxon>Cyprinidae</taxon>
        <taxon>Labeoninae</taxon>
        <taxon>Labeonini</taxon>
        <taxon>Cirrhinus</taxon>
    </lineage>
</organism>
<feature type="compositionally biased region" description="Pro residues" evidence="1">
    <location>
        <begin position="500"/>
        <end position="509"/>
    </location>
</feature>
<evidence type="ECO:0000256" key="1">
    <source>
        <dbReference type="SAM" id="MobiDB-lite"/>
    </source>
</evidence>
<keyword evidence="3" id="KW-1185">Reference proteome</keyword>
<name>A0ABD0MD52_CIRMR</name>
<feature type="compositionally biased region" description="Basic and acidic residues" evidence="1">
    <location>
        <begin position="14"/>
        <end position="35"/>
    </location>
</feature>
<comment type="caution">
    <text evidence="2">The sequence shown here is derived from an EMBL/GenBank/DDBJ whole genome shotgun (WGS) entry which is preliminary data.</text>
</comment>
<protein>
    <submittedName>
        <fullName evidence="2">Uncharacterized protein</fullName>
    </submittedName>
</protein>
<feature type="compositionally biased region" description="Polar residues" evidence="1">
    <location>
        <begin position="449"/>
        <end position="472"/>
    </location>
</feature>
<feature type="region of interest" description="Disordered" evidence="1">
    <location>
        <begin position="367"/>
        <end position="538"/>
    </location>
</feature>
<accession>A0ABD0MD52</accession>
<feature type="compositionally biased region" description="Basic and acidic residues" evidence="1">
    <location>
        <begin position="488"/>
        <end position="498"/>
    </location>
</feature>